<proteinExistence type="predicted"/>
<evidence type="ECO:0000313" key="1">
    <source>
        <dbReference type="EMBL" id="CAI9573152.1"/>
    </source>
</evidence>
<dbReference type="EMBL" id="CATNWA010014544">
    <property type="protein sequence ID" value="CAI9573152.1"/>
    <property type="molecule type" value="Genomic_DNA"/>
</dbReference>
<feature type="non-terminal residue" evidence="1">
    <location>
        <position position="1"/>
    </location>
</feature>
<protein>
    <submittedName>
        <fullName evidence="1">Uncharacterized protein</fullName>
    </submittedName>
</protein>
<accession>A0ABN9DPM4</accession>
<gene>
    <name evidence="1" type="ORF">SPARVUS_LOCUS7597947</name>
</gene>
<evidence type="ECO:0000313" key="2">
    <source>
        <dbReference type="Proteomes" id="UP001162483"/>
    </source>
</evidence>
<reference evidence="1" key="1">
    <citation type="submission" date="2023-05" db="EMBL/GenBank/DDBJ databases">
        <authorList>
            <person name="Stuckert A."/>
        </authorList>
    </citation>
    <scope>NUCLEOTIDE SEQUENCE</scope>
</reference>
<keyword evidence="2" id="KW-1185">Reference proteome</keyword>
<sequence>VITDWPISPDHVITDWPISVITCRVVSKMSLLTSLLTTCEITTHSQQPCTM</sequence>
<organism evidence="1 2">
    <name type="scientific">Staurois parvus</name>
    <dbReference type="NCBI Taxonomy" id="386267"/>
    <lineage>
        <taxon>Eukaryota</taxon>
        <taxon>Metazoa</taxon>
        <taxon>Chordata</taxon>
        <taxon>Craniata</taxon>
        <taxon>Vertebrata</taxon>
        <taxon>Euteleostomi</taxon>
        <taxon>Amphibia</taxon>
        <taxon>Batrachia</taxon>
        <taxon>Anura</taxon>
        <taxon>Neobatrachia</taxon>
        <taxon>Ranoidea</taxon>
        <taxon>Ranidae</taxon>
        <taxon>Staurois</taxon>
    </lineage>
</organism>
<comment type="caution">
    <text evidence="1">The sequence shown here is derived from an EMBL/GenBank/DDBJ whole genome shotgun (WGS) entry which is preliminary data.</text>
</comment>
<dbReference type="Proteomes" id="UP001162483">
    <property type="component" value="Unassembled WGS sequence"/>
</dbReference>
<name>A0ABN9DPM4_9NEOB</name>